<proteinExistence type="predicted"/>
<dbReference type="Pfam" id="PF24203">
    <property type="entry name" value="Phage_ProQ_C_like"/>
    <property type="match status" value="1"/>
</dbReference>
<organism evidence="1 2">
    <name type="scientific">Paenibacillus medicaginis</name>
    <dbReference type="NCBI Taxonomy" id="1470560"/>
    <lineage>
        <taxon>Bacteria</taxon>
        <taxon>Bacillati</taxon>
        <taxon>Bacillota</taxon>
        <taxon>Bacilli</taxon>
        <taxon>Bacillales</taxon>
        <taxon>Paenibacillaceae</taxon>
        <taxon>Paenibacillus</taxon>
    </lineage>
</organism>
<sequence>MQVGETVYLKAVGNNARHRKEVYIKEDVITKVGRKYFEVGADHRPLKFQIDGLKQETGGYTADWKLYFSMQEILDEEEFQRISREIENIFRSYDKVKLTLDQLRRIKTIIYEPIQ</sequence>
<dbReference type="EMBL" id="JBHIRY010000001">
    <property type="protein sequence ID" value="MFB5759023.1"/>
    <property type="molecule type" value="Genomic_DNA"/>
</dbReference>
<gene>
    <name evidence="1" type="ORF">ACE5LO_01320</name>
</gene>
<accession>A0ABV5BUR3</accession>
<name>A0ABV5BUR3_9BACL</name>
<dbReference type="InterPro" id="IPR056982">
    <property type="entry name" value="Phage_ProQ_C-like"/>
</dbReference>
<evidence type="ECO:0000313" key="2">
    <source>
        <dbReference type="Proteomes" id="UP001580430"/>
    </source>
</evidence>
<keyword evidence="2" id="KW-1185">Reference proteome</keyword>
<protein>
    <recommendedName>
        <fullName evidence="3">IDEAL domain-containing protein</fullName>
    </recommendedName>
</protein>
<evidence type="ECO:0008006" key="3">
    <source>
        <dbReference type="Google" id="ProtNLM"/>
    </source>
</evidence>
<evidence type="ECO:0000313" key="1">
    <source>
        <dbReference type="EMBL" id="MFB5759023.1"/>
    </source>
</evidence>
<reference evidence="1 2" key="1">
    <citation type="submission" date="2024-09" db="EMBL/GenBank/DDBJ databases">
        <title>Paenibacillus zeirhizospherea sp. nov., isolated from surface of the maize (Zea mays) roots in a horticulture field, Hungary.</title>
        <authorList>
            <person name="Marton D."/>
            <person name="Farkas M."/>
            <person name="Bedics A."/>
            <person name="Toth E."/>
            <person name="Tancsics A."/>
            <person name="Boka K."/>
            <person name="Marati G."/>
            <person name="Kriszt B."/>
            <person name="Cserhati M."/>
        </authorList>
    </citation>
    <scope>NUCLEOTIDE SEQUENCE [LARGE SCALE GENOMIC DNA]</scope>
    <source>
        <strain evidence="1 2">JCM 18446</strain>
    </source>
</reference>
<comment type="caution">
    <text evidence="1">The sequence shown here is derived from an EMBL/GenBank/DDBJ whole genome shotgun (WGS) entry which is preliminary data.</text>
</comment>
<dbReference type="Proteomes" id="UP001580430">
    <property type="component" value="Unassembled WGS sequence"/>
</dbReference>
<dbReference type="RefSeq" id="WP_375518275.1">
    <property type="nucleotide sequence ID" value="NZ_JBHIRY010000001.1"/>
</dbReference>